<reference evidence="1 2" key="1">
    <citation type="journal article" date="2013" name="Nat. Commun.">
        <title>Genome analysis reveals insights into physiology and longevity of the Brandt's bat Myotis brandtii.</title>
        <authorList>
            <person name="Seim I."/>
            <person name="Fang X."/>
            <person name="Xiong Z."/>
            <person name="Lobanov A.V."/>
            <person name="Huang Z."/>
            <person name="Ma S."/>
            <person name="Feng Y."/>
            <person name="Turanov A.A."/>
            <person name="Zhu Y."/>
            <person name="Lenz T.L."/>
            <person name="Gerashchenko M.V."/>
            <person name="Fan D."/>
            <person name="Hee Yim S."/>
            <person name="Yao X."/>
            <person name="Jordan D."/>
            <person name="Xiong Y."/>
            <person name="Ma Y."/>
            <person name="Lyapunov A.N."/>
            <person name="Chen G."/>
            <person name="Kulakova O.I."/>
            <person name="Sun Y."/>
            <person name="Lee S.G."/>
            <person name="Bronson R.T."/>
            <person name="Moskalev A.A."/>
            <person name="Sunyaev S.R."/>
            <person name="Zhang G."/>
            <person name="Krogh A."/>
            <person name="Wang J."/>
            <person name="Gladyshev V.N."/>
        </authorList>
    </citation>
    <scope>NUCLEOTIDE SEQUENCE [LARGE SCALE GENOMIC DNA]</scope>
</reference>
<dbReference type="Proteomes" id="UP000052978">
    <property type="component" value="Unassembled WGS sequence"/>
</dbReference>
<evidence type="ECO:0000313" key="2">
    <source>
        <dbReference type="Proteomes" id="UP000052978"/>
    </source>
</evidence>
<sequence length="104" mass="11798">MSCTDHQGADTQHRSCPLMGEWKRERKTERNINVRETHQLFVYCMSPDQGLGWGGACNQVDSELALMTDSNYISELTTRELATLKAPPDLLSSRTHFDKLPKTT</sequence>
<gene>
    <name evidence="1" type="ORF">D623_10019212</name>
</gene>
<dbReference type="AlphaFoldDB" id="S7N4Q2"/>
<dbReference type="EMBL" id="KE163411">
    <property type="protein sequence ID" value="EPQ11931.1"/>
    <property type="molecule type" value="Genomic_DNA"/>
</dbReference>
<accession>S7N4Q2</accession>
<protein>
    <submittedName>
        <fullName evidence="1">Uncharacterized protein</fullName>
    </submittedName>
</protein>
<keyword evidence="2" id="KW-1185">Reference proteome</keyword>
<organism evidence="1 2">
    <name type="scientific">Myotis brandtii</name>
    <name type="common">Brandt's bat</name>
    <dbReference type="NCBI Taxonomy" id="109478"/>
    <lineage>
        <taxon>Eukaryota</taxon>
        <taxon>Metazoa</taxon>
        <taxon>Chordata</taxon>
        <taxon>Craniata</taxon>
        <taxon>Vertebrata</taxon>
        <taxon>Euteleostomi</taxon>
        <taxon>Mammalia</taxon>
        <taxon>Eutheria</taxon>
        <taxon>Laurasiatheria</taxon>
        <taxon>Chiroptera</taxon>
        <taxon>Yangochiroptera</taxon>
        <taxon>Vespertilionidae</taxon>
        <taxon>Myotis</taxon>
    </lineage>
</organism>
<proteinExistence type="predicted"/>
<evidence type="ECO:0000313" key="1">
    <source>
        <dbReference type="EMBL" id="EPQ11931.1"/>
    </source>
</evidence>
<name>S7N4Q2_MYOBR</name>